<organism evidence="1 2">
    <name type="scientific">Gongylonema pulchrum</name>
    <dbReference type="NCBI Taxonomy" id="637853"/>
    <lineage>
        <taxon>Eukaryota</taxon>
        <taxon>Metazoa</taxon>
        <taxon>Ecdysozoa</taxon>
        <taxon>Nematoda</taxon>
        <taxon>Chromadorea</taxon>
        <taxon>Rhabditida</taxon>
        <taxon>Spirurina</taxon>
        <taxon>Spiruromorpha</taxon>
        <taxon>Spiruroidea</taxon>
        <taxon>Gongylonematidae</taxon>
        <taxon>Gongylonema</taxon>
    </lineage>
</organism>
<dbReference type="Proteomes" id="UP000271098">
    <property type="component" value="Unassembled WGS sequence"/>
</dbReference>
<gene>
    <name evidence="1" type="ORF">GPUH_LOCUS7234</name>
</gene>
<sequence>MHLRRSSKLSLSKVKPKPYRCNALLPFDNRAIRWHNHIPSDKPLPLPRNPVRKRMRNRMHVVVVR</sequence>
<proteinExistence type="predicted"/>
<accession>A0A3P6SVY4</accession>
<keyword evidence="2" id="KW-1185">Reference proteome</keyword>
<name>A0A3P6SVY4_9BILA</name>
<dbReference type="EMBL" id="UYRT01018396">
    <property type="protein sequence ID" value="VDK57671.1"/>
    <property type="molecule type" value="Genomic_DNA"/>
</dbReference>
<protein>
    <submittedName>
        <fullName evidence="1">Uncharacterized protein</fullName>
    </submittedName>
</protein>
<evidence type="ECO:0000313" key="2">
    <source>
        <dbReference type="Proteomes" id="UP000271098"/>
    </source>
</evidence>
<dbReference type="AlphaFoldDB" id="A0A3P6SVY4"/>
<evidence type="ECO:0000313" key="1">
    <source>
        <dbReference type="EMBL" id="VDK57671.1"/>
    </source>
</evidence>
<reference evidence="1 2" key="1">
    <citation type="submission" date="2018-11" db="EMBL/GenBank/DDBJ databases">
        <authorList>
            <consortium name="Pathogen Informatics"/>
        </authorList>
    </citation>
    <scope>NUCLEOTIDE SEQUENCE [LARGE SCALE GENOMIC DNA]</scope>
</reference>